<evidence type="ECO:0000313" key="1">
    <source>
        <dbReference type="EMBL" id="KAF8690619.1"/>
    </source>
</evidence>
<dbReference type="Proteomes" id="UP000636709">
    <property type="component" value="Unassembled WGS sequence"/>
</dbReference>
<keyword evidence="2" id="KW-1185">Reference proteome</keyword>
<evidence type="ECO:0000313" key="2">
    <source>
        <dbReference type="Proteomes" id="UP000636709"/>
    </source>
</evidence>
<proteinExistence type="predicted"/>
<comment type="caution">
    <text evidence="1">The sequence shown here is derived from an EMBL/GenBank/DDBJ whole genome shotgun (WGS) entry which is preliminary data.</text>
</comment>
<protein>
    <submittedName>
        <fullName evidence="1">Uncharacterized protein</fullName>
    </submittedName>
</protein>
<name>A0A835EJJ7_9POAL</name>
<dbReference type="EMBL" id="JACEFO010001972">
    <property type="protein sequence ID" value="KAF8690619.1"/>
    <property type="molecule type" value="Genomic_DNA"/>
</dbReference>
<sequence>MVNLKTLFHRKSKIHHIFNIYNILGTPNEETWPGVSSTCLSLLSPSSFLSGRRHAMVRACRVPARGLTAREADRHRRSGPISARGISLGSAWECCRRAGVRTGA</sequence>
<dbReference type="AlphaFoldDB" id="A0A835EJJ7"/>
<organism evidence="1 2">
    <name type="scientific">Digitaria exilis</name>
    <dbReference type="NCBI Taxonomy" id="1010633"/>
    <lineage>
        <taxon>Eukaryota</taxon>
        <taxon>Viridiplantae</taxon>
        <taxon>Streptophyta</taxon>
        <taxon>Embryophyta</taxon>
        <taxon>Tracheophyta</taxon>
        <taxon>Spermatophyta</taxon>
        <taxon>Magnoliopsida</taxon>
        <taxon>Liliopsida</taxon>
        <taxon>Poales</taxon>
        <taxon>Poaceae</taxon>
        <taxon>PACMAD clade</taxon>
        <taxon>Panicoideae</taxon>
        <taxon>Panicodae</taxon>
        <taxon>Paniceae</taxon>
        <taxon>Anthephorinae</taxon>
        <taxon>Digitaria</taxon>
    </lineage>
</organism>
<gene>
    <name evidence="1" type="ORF">HU200_040989</name>
</gene>
<accession>A0A835EJJ7</accession>
<reference evidence="1" key="1">
    <citation type="submission" date="2020-07" db="EMBL/GenBank/DDBJ databases">
        <title>Genome sequence and genetic diversity analysis of an under-domesticated orphan crop, white fonio (Digitaria exilis).</title>
        <authorList>
            <person name="Bennetzen J.L."/>
            <person name="Chen S."/>
            <person name="Ma X."/>
            <person name="Wang X."/>
            <person name="Yssel A.E.J."/>
            <person name="Chaluvadi S.R."/>
            <person name="Johnson M."/>
            <person name="Gangashetty P."/>
            <person name="Hamidou F."/>
            <person name="Sanogo M.D."/>
            <person name="Zwaenepoel A."/>
            <person name="Wallace J."/>
            <person name="Van De Peer Y."/>
            <person name="Van Deynze A."/>
        </authorList>
    </citation>
    <scope>NUCLEOTIDE SEQUENCE</scope>
    <source>
        <tissue evidence="1">Leaves</tissue>
    </source>
</reference>